<dbReference type="NCBIfam" id="NF003843">
    <property type="entry name" value="PRK05422.1"/>
    <property type="match status" value="1"/>
</dbReference>
<feature type="compositionally biased region" description="Low complexity" evidence="4">
    <location>
        <begin position="1"/>
        <end position="44"/>
    </location>
</feature>
<name>A0ABU9BE19_9BURK</name>
<reference evidence="5 6" key="1">
    <citation type="submission" date="2024-04" db="EMBL/GenBank/DDBJ databases">
        <title>Novel species of the genus Ideonella isolated from streams.</title>
        <authorList>
            <person name="Lu H."/>
        </authorList>
    </citation>
    <scope>NUCLEOTIDE SEQUENCE [LARGE SCALE GENOMIC DNA]</scope>
    <source>
        <strain evidence="5 6">BYS139W</strain>
    </source>
</reference>
<dbReference type="Proteomes" id="UP001368500">
    <property type="component" value="Unassembled WGS sequence"/>
</dbReference>
<dbReference type="RefSeq" id="WP_341375681.1">
    <property type="nucleotide sequence ID" value="NZ_JBBUTF010000017.1"/>
</dbReference>
<dbReference type="Gene3D" id="2.40.280.10">
    <property type="match status" value="1"/>
</dbReference>
<organism evidence="5 6">
    <name type="scientific">Pseudaquabacterium rugosum</name>
    <dbReference type="NCBI Taxonomy" id="2984194"/>
    <lineage>
        <taxon>Bacteria</taxon>
        <taxon>Pseudomonadati</taxon>
        <taxon>Pseudomonadota</taxon>
        <taxon>Betaproteobacteria</taxon>
        <taxon>Burkholderiales</taxon>
        <taxon>Sphaerotilaceae</taxon>
        <taxon>Pseudaquabacterium</taxon>
    </lineage>
</organism>
<accession>A0ABU9BE19</accession>
<keyword evidence="6" id="KW-1185">Reference proteome</keyword>
<comment type="similarity">
    <text evidence="3">Belongs to the SmpB family.</text>
</comment>
<dbReference type="PANTHER" id="PTHR30308">
    <property type="entry name" value="TMRNA-BINDING COMPONENT OF TRANS-TRANSLATION TAGGING COMPLEX"/>
    <property type="match status" value="1"/>
</dbReference>
<comment type="subcellular location">
    <subcellularLocation>
        <location evidence="3">Cytoplasm</location>
    </subcellularLocation>
    <text evidence="3">The tmRNA-SmpB complex associates with stalled 70S ribosomes.</text>
</comment>
<keyword evidence="2 3" id="KW-0694">RNA-binding</keyword>
<evidence type="ECO:0000256" key="4">
    <source>
        <dbReference type="SAM" id="MobiDB-lite"/>
    </source>
</evidence>
<dbReference type="CDD" id="cd09294">
    <property type="entry name" value="SmpB"/>
    <property type="match status" value="1"/>
</dbReference>
<feature type="compositionally biased region" description="Basic and acidic residues" evidence="4">
    <location>
        <begin position="177"/>
        <end position="196"/>
    </location>
</feature>
<dbReference type="NCBIfam" id="TIGR00086">
    <property type="entry name" value="smpB"/>
    <property type="match status" value="1"/>
</dbReference>
<evidence type="ECO:0000313" key="6">
    <source>
        <dbReference type="Proteomes" id="UP001368500"/>
    </source>
</evidence>
<dbReference type="InterPro" id="IPR020081">
    <property type="entry name" value="SsrA-bd_prot_CS"/>
</dbReference>
<dbReference type="EMBL" id="JBBUTF010000017">
    <property type="protein sequence ID" value="MEK8027901.1"/>
    <property type="molecule type" value="Genomic_DNA"/>
</dbReference>
<evidence type="ECO:0000313" key="5">
    <source>
        <dbReference type="EMBL" id="MEK8027901.1"/>
    </source>
</evidence>
<sequence>MSASSAKSSASSSGKSASGKSASGSKAGAGKSAPKSTGGTAPGERGPRERPPASAPIVDNRRARFEYHLEEKHEAGVVLYGWEIKAIRAGQVQMTDGYVVIKNGELFVIGLRINALRSASTHVLPEPDRTKKLLMRKDEIRRLVGKVEQRGFTLVPLNLHYRGGLVKCDIALAKGKAQHDKRNAEKDRDWEREKGRLMRHQVSSPGRD</sequence>
<proteinExistence type="inferred from homology"/>
<evidence type="ECO:0000256" key="3">
    <source>
        <dbReference type="HAMAP-Rule" id="MF_00023"/>
    </source>
</evidence>
<comment type="function">
    <text evidence="3">Required for rescue of stalled ribosomes mediated by trans-translation. Binds to transfer-messenger RNA (tmRNA), required for stable association of tmRNA with ribosomes. tmRNA and SmpB together mimic tRNA shape, replacing the anticodon stem-loop with SmpB. tmRNA is encoded by the ssrA gene; the 2 termini fold to resemble tRNA(Ala) and it encodes a 'tag peptide', a short internal open reading frame. During trans-translation Ala-aminoacylated tmRNA acts like a tRNA, entering the A-site of stalled ribosomes, displacing the stalled mRNA. The ribosome then switches to translate the ORF on the tmRNA; the nascent peptide is terminated with the 'tag peptide' encoded by the tmRNA and targeted for degradation. The ribosome is freed to recommence translation, which seems to be the essential function of trans-translation.</text>
</comment>
<evidence type="ECO:0000256" key="1">
    <source>
        <dbReference type="ARBA" id="ARBA00022490"/>
    </source>
</evidence>
<dbReference type="InterPro" id="IPR023620">
    <property type="entry name" value="SmpB"/>
</dbReference>
<feature type="region of interest" description="Disordered" evidence="4">
    <location>
        <begin position="177"/>
        <end position="208"/>
    </location>
</feature>
<dbReference type="InterPro" id="IPR000037">
    <property type="entry name" value="SsrA-bd_prot"/>
</dbReference>
<dbReference type="PANTHER" id="PTHR30308:SF2">
    <property type="entry name" value="SSRA-BINDING PROTEIN"/>
    <property type="match status" value="1"/>
</dbReference>
<gene>
    <name evidence="3 5" type="primary">smpB</name>
    <name evidence="5" type="ORF">AACH11_18225</name>
</gene>
<dbReference type="SUPFAM" id="SSF74982">
    <property type="entry name" value="Small protein B (SmpB)"/>
    <property type="match status" value="1"/>
</dbReference>
<comment type="caution">
    <text evidence="5">The sequence shown here is derived from an EMBL/GenBank/DDBJ whole genome shotgun (WGS) entry which is preliminary data.</text>
</comment>
<keyword evidence="1 3" id="KW-0963">Cytoplasm</keyword>
<dbReference type="HAMAP" id="MF_00023">
    <property type="entry name" value="SmpB"/>
    <property type="match status" value="1"/>
</dbReference>
<evidence type="ECO:0000256" key="2">
    <source>
        <dbReference type="ARBA" id="ARBA00022884"/>
    </source>
</evidence>
<dbReference type="Pfam" id="PF01668">
    <property type="entry name" value="SmpB"/>
    <property type="match status" value="1"/>
</dbReference>
<feature type="region of interest" description="Disordered" evidence="4">
    <location>
        <begin position="1"/>
        <end position="59"/>
    </location>
</feature>
<dbReference type="PROSITE" id="PS01317">
    <property type="entry name" value="SSRP"/>
    <property type="match status" value="1"/>
</dbReference>
<protein>
    <recommendedName>
        <fullName evidence="3">SsrA-binding protein</fullName>
    </recommendedName>
    <alternativeName>
        <fullName evidence="3">Small protein B</fullName>
    </alternativeName>
</protein>